<evidence type="ECO:0000313" key="4">
    <source>
        <dbReference type="Proteomes" id="UP000516437"/>
    </source>
</evidence>
<keyword evidence="1" id="KW-0472">Membrane</keyword>
<evidence type="ECO:0000313" key="3">
    <source>
        <dbReference type="EMBL" id="KAB1227495.1"/>
    </source>
</evidence>
<sequence length="75" mass="8220">MSRIAVLIILILAEAAITLSGGCVVSRSLWPVCVSPVYWLLWPVFVCIVCESLRLVCGSDIVVQIGYQIFRPGLL</sequence>
<accession>A0A6A1WQB2</accession>
<evidence type="ECO:0000256" key="2">
    <source>
        <dbReference type="SAM" id="SignalP"/>
    </source>
</evidence>
<protein>
    <submittedName>
        <fullName evidence="3">Uncharacterized protein</fullName>
    </submittedName>
</protein>
<dbReference type="EMBL" id="RXIC02000019">
    <property type="protein sequence ID" value="KAB1227495.1"/>
    <property type="molecule type" value="Genomic_DNA"/>
</dbReference>
<organism evidence="3 4">
    <name type="scientific">Morella rubra</name>
    <name type="common">Chinese bayberry</name>
    <dbReference type="NCBI Taxonomy" id="262757"/>
    <lineage>
        <taxon>Eukaryota</taxon>
        <taxon>Viridiplantae</taxon>
        <taxon>Streptophyta</taxon>
        <taxon>Embryophyta</taxon>
        <taxon>Tracheophyta</taxon>
        <taxon>Spermatophyta</taxon>
        <taxon>Magnoliopsida</taxon>
        <taxon>eudicotyledons</taxon>
        <taxon>Gunneridae</taxon>
        <taxon>Pentapetalae</taxon>
        <taxon>rosids</taxon>
        <taxon>fabids</taxon>
        <taxon>Fagales</taxon>
        <taxon>Myricaceae</taxon>
        <taxon>Morella</taxon>
    </lineage>
</organism>
<keyword evidence="1" id="KW-0812">Transmembrane</keyword>
<proteinExistence type="predicted"/>
<name>A0A6A1WQB2_9ROSI</name>
<comment type="caution">
    <text evidence="3">The sequence shown here is derived from an EMBL/GenBank/DDBJ whole genome shotgun (WGS) entry which is preliminary data.</text>
</comment>
<feature type="transmembrane region" description="Helical" evidence="1">
    <location>
        <begin position="39"/>
        <end position="57"/>
    </location>
</feature>
<keyword evidence="1" id="KW-1133">Transmembrane helix</keyword>
<feature type="signal peptide" evidence="2">
    <location>
        <begin position="1"/>
        <end position="20"/>
    </location>
</feature>
<keyword evidence="4" id="KW-1185">Reference proteome</keyword>
<keyword evidence="2" id="KW-0732">Signal</keyword>
<gene>
    <name evidence="3" type="ORF">CJ030_MR1G010283</name>
</gene>
<dbReference type="Proteomes" id="UP000516437">
    <property type="component" value="Chromosome 1"/>
</dbReference>
<evidence type="ECO:0000256" key="1">
    <source>
        <dbReference type="SAM" id="Phobius"/>
    </source>
</evidence>
<feature type="chain" id="PRO_5044749376" evidence="2">
    <location>
        <begin position="21"/>
        <end position="75"/>
    </location>
</feature>
<reference evidence="3 4" key="1">
    <citation type="journal article" date="2019" name="Plant Biotechnol. J.">
        <title>The red bayberry genome and genetic basis of sex determination.</title>
        <authorList>
            <person name="Jia H.M."/>
            <person name="Jia H.J."/>
            <person name="Cai Q.L."/>
            <person name="Wang Y."/>
            <person name="Zhao H.B."/>
            <person name="Yang W.F."/>
            <person name="Wang G.Y."/>
            <person name="Li Y.H."/>
            <person name="Zhan D.L."/>
            <person name="Shen Y.T."/>
            <person name="Niu Q.F."/>
            <person name="Chang L."/>
            <person name="Qiu J."/>
            <person name="Zhao L."/>
            <person name="Xie H.B."/>
            <person name="Fu W.Y."/>
            <person name="Jin J."/>
            <person name="Li X.W."/>
            <person name="Jiao Y."/>
            <person name="Zhou C.C."/>
            <person name="Tu T."/>
            <person name="Chai C.Y."/>
            <person name="Gao J.L."/>
            <person name="Fan L.J."/>
            <person name="van de Weg E."/>
            <person name="Wang J.Y."/>
            <person name="Gao Z.S."/>
        </authorList>
    </citation>
    <scope>NUCLEOTIDE SEQUENCE [LARGE SCALE GENOMIC DNA]</scope>
    <source>
        <tissue evidence="3">Leaves</tissue>
    </source>
</reference>
<dbReference type="AlphaFoldDB" id="A0A6A1WQB2"/>